<evidence type="ECO:0000256" key="1">
    <source>
        <dbReference type="ARBA" id="ARBA00004635"/>
    </source>
</evidence>
<dbReference type="SUPFAM" id="SSF53850">
    <property type="entry name" value="Periplasmic binding protein-like II"/>
    <property type="match status" value="1"/>
</dbReference>
<evidence type="ECO:0000256" key="6">
    <source>
        <dbReference type="ARBA" id="ARBA00023288"/>
    </source>
</evidence>
<gene>
    <name evidence="7" type="ORF">GCM10007425_27840</name>
</gene>
<reference evidence="7" key="1">
    <citation type="journal article" date="2014" name="Int. J. Syst. Evol. Microbiol.">
        <title>Complete genome sequence of Corynebacterium casei LMG S-19264T (=DSM 44701T), isolated from a smear-ripened cheese.</title>
        <authorList>
            <consortium name="US DOE Joint Genome Institute (JGI-PGF)"/>
            <person name="Walter F."/>
            <person name="Albersmeier A."/>
            <person name="Kalinowski J."/>
            <person name="Ruckert C."/>
        </authorList>
    </citation>
    <scope>NUCLEOTIDE SEQUENCE</scope>
    <source>
        <strain evidence="7">CGMCC 1.15760</strain>
    </source>
</reference>
<dbReference type="GO" id="GO:0016020">
    <property type="term" value="C:membrane"/>
    <property type="evidence" value="ECO:0007669"/>
    <property type="project" value="UniProtKB-SubCell"/>
</dbReference>
<protein>
    <submittedName>
        <fullName evidence="7">Lipoprotein</fullName>
    </submittedName>
</protein>
<sequence length="276" mass="30920">MKKLVWVVTIALLLSACSKGEAKKEQNNDAKTITIGATAGPYSDQLKEGIAPLLKEEGYELKVVEFHDYIQPNNALEEGDIDANLYQNRLYLTNFNKEKGTHLHYLFAVPSAPIALYSTTHQSLDDVKEGMTITLPNDTVNLARSLNMLQNYGWITVNPDIDHVTVSEKDITENPLNLVIKPLDAAATARSLDDADFAFVNGNYAIASGLKFTEAVDVEQTSEDFLIYLAIREGDENEDFVKALQKVYESDAFYEYTKEHAKGYVLPPYQQEREAK</sequence>
<comment type="similarity">
    <text evidence="2">Belongs to the NlpA lipoprotein family.</text>
</comment>
<keyword evidence="6 7" id="KW-0449">Lipoprotein</keyword>
<dbReference type="InterPro" id="IPR004872">
    <property type="entry name" value="Lipoprotein_NlpA"/>
</dbReference>
<keyword evidence="3" id="KW-0732">Signal</keyword>
<evidence type="ECO:0000256" key="2">
    <source>
        <dbReference type="ARBA" id="ARBA00008973"/>
    </source>
</evidence>
<keyword evidence="8" id="KW-1185">Reference proteome</keyword>
<name>A0A917LJI7_9BACI</name>
<reference evidence="7" key="2">
    <citation type="submission" date="2020-09" db="EMBL/GenBank/DDBJ databases">
        <authorList>
            <person name="Sun Q."/>
            <person name="Zhou Y."/>
        </authorList>
    </citation>
    <scope>NUCLEOTIDE SEQUENCE</scope>
    <source>
        <strain evidence="7">CGMCC 1.15760</strain>
    </source>
</reference>
<dbReference type="PROSITE" id="PS51257">
    <property type="entry name" value="PROKAR_LIPOPROTEIN"/>
    <property type="match status" value="1"/>
</dbReference>
<evidence type="ECO:0000256" key="5">
    <source>
        <dbReference type="ARBA" id="ARBA00023139"/>
    </source>
</evidence>
<dbReference type="PANTHER" id="PTHR30429:SF0">
    <property type="entry name" value="METHIONINE-BINDING LIPOPROTEIN METQ"/>
    <property type="match status" value="1"/>
</dbReference>
<keyword evidence="4" id="KW-0472">Membrane</keyword>
<comment type="caution">
    <text evidence="7">The sequence shown here is derived from an EMBL/GenBank/DDBJ whole genome shotgun (WGS) entry which is preliminary data.</text>
</comment>
<proteinExistence type="inferred from homology"/>
<comment type="subcellular location">
    <subcellularLocation>
        <location evidence="1">Membrane</location>
        <topology evidence="1">Lipid-anchor</topology>
    </subcellularLocation>
</comment>
<evidence type="ECO:0000313" key="8">
    <source>
        <dbReference type="Proteomes" id="UP000616608"/>
    </source>
</evidence>
<evidence type="ECO:0000313" key="7">
    <source>
        <dbReference type="EMBL" id="GGG31631.1"/>
    </source>
</evidence>
<organism evidence="7 8">
    <name type="scientific">Lysinibacillus alkalisoli</name>
    <dbReference type="NCBI Taxonomy" id="1911548"/>
    <lineage>
        <taxon>Bacteria</taxon>
        <taxon>Bacillati</taxon>
        <taxon>Bacillota</taxon>
        <taxon>Bacilli</taxon>
        <taxon>Bacillales</taxon>
        <taxon>Bacillaceae</taxon>
        <taxon>Lysinibacillus</taxon>
    </lineage>
</organism>
<dbReference type="RefSeq" id="WP_188615674.1">
    <property type="nucleotide sequence ID" value="NZ_BMJT01000011.1"/>
</dbReference>
<dbReference type="Proteomes" id="UP000616608">
    <property type="component" value="Unassembled WGS sequence"/>
</dbReference>
<accession>A0A917LJI7</accession>
<dbReference type="EMBL" id="BMJT01000011">
    <property type="protein sequence ID" value="GGG31631.1"/>
    <property type="molecule type" value="Genomic_DNA"/>
</dbReference>
<dbReference type="AlphaFoldDB" id="A0A917LJI7"/>
<keyword evidence="5" id="KW-0564">Palmitate</keyword>
<dbReference type="Pfam" id="PF03180">
    <property type="entry name" value="Lipoprotein_9"/>
    <property type="match status" value="1"/>
</dbReference>
<evidence type="ECO:0000256" key="4">
    <source>
        <dbReference type="ARBA" id="ARBA00023136"/>
    </source>
</evidence>
<dbReference type="PANTHER" id="PTHR30429">
    <property type="entry name" value="D-METHIONINE-BINDING LIPOPROTEIN METQ"/>
    <property type="match status" value="1"/>
</dbReference>
<dbReference type="Gene3D" id="3.40.190.10">
    <property type="entry name" value="Periplasmic binding protein-like II"/>
    <property type="match status" value="2"/>
</dbReference>
<evidence type="ECO:0000256" key="3">
    <source>
        <dbReference type="ARBA" id="ARBA00022729"/>
    </source>
</evidence>